<dbReference type="Gene3D" id="2.40.10.10">
    <property type="entry name" value="Trypsin-like serine proteases"/>
    <property type="match status" value="1"/>
</dbReference>
<evidence type="ECO:0000256" key="2">
    <source>
        <dbReference type="SAM" id="MobiDB-lite"/>
    </source>
</evidence>
<evidence type="ECO:0000256" key="1">
    <source>
        <dbReference type="ARBA" id="ARBA00023157"/>
    </source>
</evidence>
<protein>
    <recommendedName>
        <fullName evidence="3">Peptidase S1 domain-containing protein</fullName>
    </recommendedName>
</protein>
<dbReference type="PANTHER" id="PTHR24252">
    <property type="entry name" value="ACROSIN-RELATED"/>
    <property type="match status" value="1"/>
</dbReference>
<evidence type="ECO:0000313" key="5">
    <source>
        <dbReference type="Proteomes" id="UP001176940"/>
    </source>
</evidence>
<reference evidence="4" key="1">
    <citation type="submission" date="2023-07" db="EMBL/GenBank/DDBJ databases">
        <authorList>
            <person name="Stuckert A."/>
        </authorList>
    </citation>
    <scope>NUCLEOTIDE SEQUENCE</scope>
</reference>
<keyword evidence="5" id="KW-1185">Reference proteome</keyword>
<gene>
    <name evidence="4" type="ORF">RIMI_LOCUS4476576</name>
</gene>
<dbReference type="InterPro" id="IPR001254">
    <property type="entry name" value="Trypsin_dom"/>
</dbReference>
<keyword evidence="1" id="KW-1015">Disulfide bond</keyword>
<dbReference type="InterPro" id="IPR043504">
    <property type="entry name" value="Peptidase_S1_PA_chymotrypsin"/>
</dbReference>
<dbReference type="PROSITE" id="PS50240">
    <property type="entry name" value="TRYPSIN_DOM"/>
    <property type="match status" value="1"/>
</dbReference>
<dbReference type="PANTHER" id="PTHR24252:SF8">
    <property type="entry name" value="ACROSIN"/>
    <property type="match status" value="1"/>
</dbReference>
<evidence type="ECO:0000313" key="4">
    <source>
        <dbReference type="EMBL" id="CAJ0930775.1"/>
    </source>
</evidence>
<dbReference type="InterPro" id="IPR009003">
    <property type="entry name" value="Peptidase_S1_PA"/>
</dbReference>
<organism evidence="4 5">
    <name type="scientific">Ranitomeya imitator</name>
    <name type="common">mimic poison frog</name>
    <dbReference type="NCBI Taxonomy" id="111125"/>
    <lineage>
        <taxon>Eukaryota</taxon>
        <taxon>Metazoa</taxon>
        <taxon>Chordata</taxon>
        <taxon>Craniata</taxon>
        <taxon>Vertebrata</taxon>
        <taxon>Euteleostomi</taxon>
        <taxon>Amphibia</taxon>
        <taxon>Batrachia</taxon>
        <taxon>Anura</taxon>
        <taxon>Neobatrachia</taxon>
        <taxon>Hyloidea</taxon>
        <taxon>Dendrobatidae</taxon>
        <taxon>Dendrobatinae</taxon>
        <taxon>Ranitomeya</taxon>
    </lineage>
</organism>
<name>A0ABN9L1K4_9NEOB</name>
<comment type="caution">
    <text evidence="4">The sequence shown here is derived from an EMBL/GenBank/DDBJ whole genome shotgun (WGS) entry which is preliminary data.</text>
</comment>
<accession>A0ABN9L1K4</accession>
<feature type="region of interest" description="Disordered" evidence="2">
    <location>
        <begin position="112"/>
        <end position="137"/>
    </location>
</feature>
<proteinExistence type="predicted"/>
<feature type="domain" description="Peptidase S1" evidence="3">
    <location>
        <begin position="1"/>
        <end position="75"/>
    </location>
</feature>
<dbReference type="Proteomes" id="UP001176940">
    <property type="component" value="Unassembled WGS sequence"/>
</dbReference>
<sequence length="137" mass="15273">MACRREKLHALKVSSEGIFHMLGDSGGPLMCKDEATSKYYVIGVTSWGSGCAQSKKPGVYTNTQYFLEWIHEKLSRTISTITTPNSETMTSTAVIKRKNLLNKTLVQELKHNFTGPPPRHVHGKQRIEVSSKVKGKP</sequence>
<dbReference type="Pfam" id="PF00089">
    <property type="entry name" value="Trypsin"/>
    <property type="match status" value="1"/>
</dbReference>
<dbReference type="SUPFAM" id="SSF50494">
    <property type="entry name" value="Trypsin-like serine proteases"/>
    <property type="match status" value="1"/>
</dbReference>
<evidence type="ECO:0000259" key="3">
    <source>
        <dbReference type="PROSITE" id="PS50240"/>
    </source>
</evidence>
<dbReference type="EMBL" id="CAUEEQ010007223">
    <property type="protein sequence ID" value="CAJ0930775.1"/>
    <property type="molecule type" value="Genomic_DNA"/>
</dbReference>